<name>A0A5B7J039_PORTR</name>
<gene>
    <name evidence="1" type="ORF">E2C01_086190</name>
</gene>
<accession>A0A5B7J039</accession>
<dbReference type="EMBL" id="VSRR010086835">
    <property type="protein sequence ID" value="MPC91171.1"/>
    <property type="molecule type" value="Genomic_DNA"/>
</dbReference>
<reference evidence="1 2" key="1">
    <citation type="submission" date="2019-05" db="EMBL/GenBank/DDBJ databases">
        <title>Another draft genome of Portunus trituberculatus and its Hox gene families provides insights of decapod evolution.</title>
        <authorList>
            <person name="Jeong J.-H."/>
            <person name="Song I."/>
            <person name="Kim S."/>
            <person name="Choi T."/>
            <person name="Kim D."/>
            <person name="Ryu S."/>
            <person name="Kim W."/>
        </authorList>
    </citation>
    <scope>NUCLEOTIDE SEQUENCE [LARGE SCALE GENOMIC DNA]</scope>
    <source>
        <tissue evidence="1">Muscle</tissue>
    </source>
</reference>
<keyword evidence="2" id="KW-1185">Reference proteome</keyword>
<comment type="caution">
    <text evidence="1">The sequence shown here is derived from an EMBL/GenBank/DDBJ whole genome shotgun (WGS) entry which is preliminary data.</text>
</comment>
<protein>
    <submittedName>
        <fullName evidence="1">Uncharacterized protein</fullName>
    </submittedName>
</protein>
<dbReference type="AlphaFoldDB" id="A0A5B7J039"/>
<evidence type="ECO:0000313" key="2">
    <source>
        <dbReference type="Proteomes" id="UP000324222"/>
    </source>
</evidence>
<sequence length="80" mass="8766">MVAKPTKAKASPTFLEPNTTIRVLPTCGQWRAGVTVAGEGYGDIFVQYGSRHLRRQEVVFPLIPSYHRPAIGQQVITGLS</sequence>
<proteinExistence type="predicted"/>
<evidence type="ECO:0000313" key="1">
    <source>
        <dbReference type="EMBL" id="MPC91171.1"/>
    </source>
</evidence>
<organism evidence="1 2">
    <name type="scientific">Portunus trituberculatus</name>
    <name type="common">Swimming crab</name>
    <name type="synonym">Neptunus trituberculatus</name>
    <dbReference type="NCBI Taxonomy" id="210409"/>
    <lineage>
        <taxon>Eukaryota</taxon>
        <taxon>Metazoa</taxon>
        <taxon>Ecdysozoa</taxon>
        <taxon>Arthropoda</taxon>
        <taxon>Crustacea</taxon>
        <taxon>Multicrustacea</taxon>
        <taxon>Malacostraca</taxon>
        <taxon>Eumalacostraca</taxon>
        <taxon>Eucarida</taxon>
        <taxon>Decapoda</taxon>
        <taxon>Pleocyemata</taxon>
        <taxon>Brachyura</taxon>
        <taxon>Eubrachyura</taxon>
        <taxon>Portunoidea</taxon>
        <taxon>Portunidae</taxon>
        <taxon>Portuninae</taxon>
        <taxon>Portunus</taxon>
    </lineage>
</organism>
<dbReference type="Proteomes" id="UP000324222">
    <property type="component" value="Unassembled WGS sequence"/>
</dbReference>